<dbReference type="Gene3D" id="2.40.10.10">
    <property type="entry name" value="Trypsin-like serine proteases"/>
    <property type="match status" value="2"/>
</dbReference>
<dbReference type="InterPro" id="IPR009003">
    <property type="entry name" value="Peptidase_S1_PA"/>
</dbReference>
<dbReference type="Pfam" id="PF00089">
    <property type="entry name" value="Trypsin"/>
    <property type="match status" value="1"/>
</dbReference>
<evidence type="ECO:0000259" key="4">
    <source>
        <dbReference type="PROSITE" id="PS50240"/>
    </source>
</evidence>
<dbReference type="GeneTree" id="ENSGT00940000155138"/>
<dbReference type="Proteomes" id="UP000314987">
    <property type="component" value="Unassembled WGS sequence"/>
</dbReference>
<dbReference type="PROSITE" id="PS50240">
    <property type="entry name" value="TRYPSIN_DOM"/>
    <property type="match status" value="1"/>
</dbReference>
<keyword evidence="2" id="KW-0645">Protease</keyword>
<dbReference type="InterPro" id="IPR001254">
    <property type="entry name" value="Trypsin_dom"/>
</dbReference>
<keyword evidence="2" id="KW-0378">Hydrolase</keyword>
<dbReference type="PROSITE" id="PS00134">
    <property type="entry name" value="TRYPSIN_HIS"/>
    <property type="match status" value="1"/>
</dbReference>
<dbReference type="InterPro" id="IPR018114">
    <property type="entry name" value="TRYPSIN_HIS"/>
</dbReference>
<dbReference type="InterPro" id="IPR043504">
    <property type="entry name" value="Peptidase_S1_PA_chymotrypsin"/>
</dbReference>
<evidence type="ECO:0000256" key="1">
    <source>
        <dbReference type="ARBA" id="ARBA00023157"/>
    </source>
</evidence>
<dbReference type="InterPro" id="IPR001314">
    <property type="entry name" value="Peptidase_S1A"/>
</dbReference>
<evidence type="ECO:0000256" key="3">
    <source>
        <dbReference type="SAM" id="MobiDB-lite"/>
    </source>
</evidence>
<dbReference type="PANTHER" id="PTHR24253">
    <property type="entry name" value="TRANSMEMBRANE PROTEASE SERINE"/>
    <property type="match status" value="1"/>
</dbReference>
<sequence>MVLREERKQQRPGHLDAQNGDGGASQEPGTITDRIPESLCTISFPFIQVCGKTLTQGRILGGQETTLIQWPWQASLKYKTHHWCRVTLIHSSWVMTAAHCFQQNAHDPGAWKVQLGSRTIKPHKLSFSYLHSRRVTEIILHPFYFGGPPKDIALAKLQSPIRFKRSILPICLPTSTTQFENVTMCWVTGWGRIKEHEYPRKPWNLQAVELPLIDQKTCDLYYHIGTKLPPFISRIYDDMICAGFKEGKKDACHGDSGGPLACEVKGIWHQAGIVSWGDGCGRPYRPSVFTNVSVHTDWILRTIKSNTFSLMPSKLLFLLTLQLS</sequence>
<dbReference type="FunFam" id="2.40.10.10:FF:000039">
    <property type="entry name" value="Brain-specific serine protease 4"/>
    <property type="match status" value="1"/>
</dbReference>
<name>A0A4X2JNH2_VOMUR</name>
<protein>
    <recommendedName>
        <fullName evidence="4">Peptidase S1 domain-containing protein</fullName>
    </recommendedName>
</protein>
<keyword evidence="2" id="KW-0720">Serine protease</keyword>
<reference evidence="5" key="3">
    <citation type="submission" date="2025-09" db="UniProtKB">
        <authorList>
            <consortium name="Ensembl"/>
        </authorList>
    </citation>
    <scope>IDENTIFICATION</scope>
</reference>
<dbReference type="SMART" id="SM00020">
    <property type="entry name" value="Tryp_SPc"/>
    <property type="match status" value="1"/>
</dbReference>
<keyword evidence="1" id="KW-1015">Disulfide bond</keyword>
<feature type="domain" description="Peptidase S1" evidence="4">
    <location>
        <begin position="59"/>
        <end position="304"/>
    </location>
</feature>
<reference evidence="5" key="2">
    <citation type="submission" date="2025-08" db="UniProtKB">
        <authorList>
            <consortium name="Ensembl"/>
        </authorList>
    </citation>
    <scope>IDENTIFICATION</scope>
</reference>
<dbReference type="AlphaFoldDB" id="A0A4X2JNH2"/>
<dbReference type="OMA" id="QAYEWAT"/>
<dbReference type="InterPro" id="IPR033116">
    <property type="entry name" value="TRYPSIN_SER"/>
</dbReference>
<dbReference type="PRINTS" id="PR00722">
    <property type="entry name" value="CHYMOTRYPSIN"/>
</dbReference>
<proteinExistence type="predicted"/>
<reference evidence="6" key="1">
    <citation type="submission" date="2018-12" db="EMBL/GenBank/DDBJ databases">
        <authorList>
            <person name="Yazar S."/>
        </authorList>
    </citation>
    <scope>NUCLEOTIDE SEQUENCE [LARGE SCALE GENOMIC DNA]</scope>
</reference>
<dbReference type="CDD" id="cd00190">
    <property type="entry name" value="Tryp_SPc"/>
    <property type="match status" value="1"/>
</dbReference>
<dbReference type="GO" id="GO:0004252">
    <property type="term" value="F:serine-type endopeptidase activity"/>
    <property type="evidence" value="ECO:0007669"/>
    <property type="project" value="InterPro"/>
</dbReference>
<dbReference type="PANTHER" id="PTHR24253:SF176">
    <property type="entry name" value="CORIN, ISOFORM B"/>
    <property type="match status" value="1"/>
</dbReference>
<feature type="region of interest" description="Disordered" evidence="3">
    <location>
        <begin position="1"/>
        <end position="30"/>
    </location>
</feature>
<gene>
    <name evidence="5" type="primary">LOC114041296</name>
</gene>
<dbReference type="Ensembl" id="ENSVURT00010001147.1">
    <property type="protein sequence ID" value="ENSVURP00010000993.1"/>
    <property type="gene ID" value="ENSVURG00010000810.1"/>
</dbReference>
<keyword evidence="6" id="KW-1185">Reference proteome</keyword>
<dbReference type="GO" id="GO:0006508">
    <property type="term" value="P:proteolysis"/>
    <property type="evidence" value="ECO:0007669"/>
    <property type="project" value="UniProtKB-KW"/>
</dbReference>
<dbReference type="STRING" id="29139.ENSVURP00010000993"/>
<evidence type="ECO:0000313" key="6">
    <source>
        <dbReference type="Proteomes" id="UP000314987"/>
    </source>
</evidence>
<dbReference type="SUPFAM" id="SSF50494">
    <property type="entry name" value="Trypsin-like serine proteases"/>
    <property type="match status" value="1"/>
</dbReference>
<dbReference type="PROSITE" id="PS00135">
    <property type="entry name" value="TRYPSIN_SER"/>
    <property type="match status" value="1"/>
</dbReference>
<accession>A0A4X2JNH2</accession>
<evidence type="ECO:0000313" key="5">
    <source>
        <dbReference type="Ensembl" id="ENSVURP00010000993.1"/>
    </source>
</evidence>
<organism evidence="5 6">
    <name type="scientific">Vombatus ursinus</name>
    <name type="common">Common wombat</name>
    <dbReference type="NCBI Taxonomy" id="29139"/>
    <lineage>
        <taxon>Eukaryota</taxon>
        <taxon>Metazoa</taxon>
        <taxon>Chordata</taxon>
        <taxon>Craniata</taxon>
        <taxon>Vertebrata</taxon>
        <taxon>Euteleostomi</taxon>
        <taxon>Mammalia</taxon>
        <taxon>Metatheria</taxon>
        <taxon>Diprotodontia</taxon>
        <taxon>Vombatidae</taxon>
        <taxon>Vombatus</taxon>
    </lineage>
</organism>
<evidence type="ECO:0000256" key="2">
    <source>
        <dbReference type="RuleBase" id="RU363034"/>
    </source>
</evidence>